<dbReference type="GO" id="GO:0003985">
    <property type="term" value="F:acetyl-CoA C-acetyltransferase activity"/>
    <property type="evidence" value="ECO:0007669"/>
    <property type="project" value="UniProtKB-UniRule"/>
</dbReference>
<evidence type="ECO:0000256" key="10">
    <source>
        <dbReference type="ARBA" id="ARBA00023304"/>
    </source>
</evidence>
<dbReference type="NCBIfam" id="NF002086">
    <property type="entry name" value="PRK00915.1-3"/>
    <property type="match status" value="1"/>
</dbReference>
<dbReference type="Pfam" id="PF22617">
    <property type="entry name" value="HCS_D2"/>
    <property type="match status" value="1"/>
</dbReference>
<feature type="binding site" evidence="11">
    <location>
        <position position="204"/>
    </location>
    <ligand>
        <name>Mn(2+)</name>
        <dbReference type="ChEBI" id="CHEBI:29035"/>
    </ligand>
</feature>
<accession>A0A9E2NKA7</accession>
<dbReference type="Gene3D" id="3.30.160.270">
    <property type="match status" value="1"/>
</dbReference>
<evidence type="ECO:0000256" key="6">
    <source>
        <dbReference type="ARBA" id="ARBA00022605"/>
    </source>
</evidence>
<name>A0A9E2NKA7_9FIRM</name>
<keyword evidence="5 11" id="KW-0432">Leucine biosynthesis</keyword>
<dbReference type="SUPFAM" id="SSF110921">
    <property type="entry name" value="2-isopropylmalate synthase LeuA, allosteric (dimerisation) domain"/>
    <property type="match status" value="1"/>
</dbReference>
<feature type="binding site" evidence="11">
    <location>
        <position position="238"/>
    </location>
    <ligand>
        <name>Mn(2+)</name>
        <dbReference type="ChEBI" id="CHEBI:29035"/>
    </ligand>
</feature>
<feature type="domain" description="Pyruvate carboxyltransferase" evidence="12">
    <location>
        <begin position="5"/>
        <end position="267"/>
    </location>
</feature>
<dbReference type="InterPro" id="IPR050073">
    <property type="entry name" value="2-IPM_HCS-like"/>
</dbReference>
<dbReference type="GO" id="GO:0009098">
    <property type="term" value="P:L-leucine biosynthetic process"/>
    <property type="evidence" value="ECO:0007669"/>
    <property type="project" value="UniProtKB-UniRule"/>
</dbReference>
<dbReference type="SUPFAM" id="SSF51569">
    <property type="entry name" value="Aldolase"/>
    <property type="match status" value="1"/>
</dbReference>
<dbReference type="Proteomes" id="UP000824229">
    <property type="component" value="Unassembled WGS sequence"/>
</dbReference>
<dbReference type="GO" id="GO:0030145">
    <property type="term" value="F:manganese ion binding"/>
    <property type="evidence" value="ECO:0007669"/>
    <property type="project" value="UniProtKB-UniRule"/>
</dbReference>
<organism evidence="13 14">
    <name type="scientific">Candidatus Cellulosilyticum pullistercoris</name>
    <dbReference type="NCBI Taxonomy" id="2838521"/>
    <lineage>
        <taxon>Bacteria</taxon>
        <taxon>Bacillati</taxon>
        <taxon>Bacillota</taxon>
        <taxon>Clostridia</taxon>
        <taxon>Lachnospirales</taxon>
        <taxon>Cellulosilyticaceae</taxon>
        <taxon>Cellulosilyticum</taxon>
    </lineage>
</organism>
<gene>
    <name evidence="11" type="primary">leuA</name>
    <name evidence="13" type="ORF">H9872_03750</name>
</gene>
<dbReference type="CDD" id="cd07940">
    <property type="entry name" value="DRE_TIM_IPMS"/>
    <property type="match status" value="1"/>
</dbReference>
<reference evidence="13" key="2">
    <citation type="submission" date="2021-04" db="EMBL/GenBank/DDBJ databases">
        <authorList>
            <person name="Gilroy R."/>
        </authorList>
    </citation>
    <scope>NUCLEOTIDE SEQUENCE</scope>
    <source>
        <strain evidence="13">B5-657</strain>
    </source>
</reference>
<comment type="pathway">
    <text evidence="1 11">Amino-acid biosynthesis; L-leucine biosynthesis; L-leucine from 3-methyl-2-oxobutanoate: step 1/4.</text>
</comment>
<comment type="similarity">
    <text evidence="2 11">Belongs to the alpha-IPM synthase/homocitrate synthase family. LeuA type 1 subfamily.</text>
</comment>
<dbReference type="InterPro" id="IPR002034">
    <property type="entry name" value="AIPM/Hcit_synth_CS"/>
</dbReference>
<dbReference type="NCBIfam" id="NF002085">
    <property type="entry name" value="PRK00915.1-2"/>
    <property type="match status" value="1"/>
</dbReference>
<evidence type="ECO:0000256" key="1">
    <source>
        <dbReference type="ARBA" id="ARBA00004689"/>
    </source>
</evidence>
<dbReference type="NCBIfam" id="TIGR00973">
    <property type="entry name" value="leuA_bact"/>
    <property type="match status" value="1"/>
</dbReference>
<keyword evidence="6 11" id="KW-0028">Amino-acid biosynthesis</keyword>
<comment type="subunit">
    <text evidence="11">Homodimer.</text>
</comment>
<evidence type="ECO:0000313" key="14">
    <source>
        <dbReference type="Proteomes" id="UP000824229"/>
    </source>
</evidence>
<dbReference type="Pfam" id="PF00682">
    <property type="entry name" value="HMGL-like"/>
    <property type="match status" value="1"/>
</dbReference>
<dbReference type="EMBL" id="JAHLFQ010000074">
    <property type="protein sequence ID" value="MBU3803852.1"/>
    <property type="molecule type" value="Genomic_DNA"/>
</dbReference>
<dbReference type="GO" id="GO:0003852">
    <property type="term" value="F:2-isopropylmalate synthase activity"/>
    <property type="evidence" value="ECO:0007669"/>
    <property type="project" value="UniProtKB-UniRule"/>
</dbReference>
<dbReference type="FunFam" id="3.20.20.70:FF:000010">
    <property type="entry name" value="2-isopropylmalate synthase"/>
    <property type="match status" value="1"/>
</dbReference>
<reference evidence="13" key="1">
    <citation type="journal article" date="2021" name="PeerJ">
        <title>Extensive microbial diversity within the chicken gut microbiome revealed by metagenomics and culture.</title>
        <authorList>
            <person name="Gilroy R."/>
            <person name="Ravi A."/>
            <person name="Getino M."/>
            <person name="Pursley I."/>
            <person name="Horton D.L."/>
            <person name="Alikhan N.F."/>
            <person name="Baker D."/>
            <person name="Gharbi K."/>
            <person name="Hall N."/>
            <person name="Watson M."/>
            <person name="Adriaenssens E.M."/>
            <person name="Foster-Nyarko E."/>
            <person name="Jarju S."/>
            <person name="Secka A."/>
            <person name="Antonio M."/>
            <person name="Oren A."/>
            <person name="Chaudhuri R.R."/>
            <person name="La Ragione R."/>
            <person name="Hildebrand F."/>
            <person name="Pallen M.J."/>
        </authorList>
    </citation>
    <scope>NUCLEOTIDE SEQUENCE</scope>
    <source>
        <strain evidence="13">B5-657</strain>
    </source>
</reference>
<dbReference type="FunFam" id="1.10.238.260:FF:000001">
    <property type="entry name" value="2-isopropylmalate synthase"/>
    <property type="match status" value="1"/>
</dbReference>
<comment type="catalytic activity">
    <reaction evidence="11">
        <text>3-methyl-2-oxobutanoate + acetyl-CoA + H2O = (2S)-2-isopropylmalate + CoA + H(+)</text>
        <dbReference type="Rhea" id="RHEA:21524"/>
        <dbReference type="ChEBI" id="CHEBI:1178"/>
        <dbReference type="ChEBI" id="CHEBI:11851"/>
        <dbReference type="ChEBI" id="CHEBI:15377"/>
        <dbReference type="ChEBI" id="CHEBI:15378"/>
        <dbReference type="ChEBI" id="CHEBI:57287"/>
        <dbReference type="ChEBI" id="CHEBI:57288"/>
        <dbReference type="EC" id="2.3.3.13"/>
    </reaction>
</comment>
<dbReference type="PROSITE" id="PS00815">
    <property type="entry name" value="AIPM_HOMOCIT_SYNTH_1"/>
    <property type="match status" value="1"/>
</dbReference>
<comment type="caution">
    <text evidence="13">The sequence shown here is derived from an EMBL/GenBank/DDBJ whole genome shotgun (WGS) entry which is preliminary data.</text>
</comment>
<evidence type="ECO:0000256" key="3">
    <source>
        <dbReference type="ARBA" id="ARBA00012973"/>
    </source>
</evidence>
<evidence type="ECO:0000256" key="11">
    <source>
        <dbReference type="HAMAP-Rule" id="MF_01025"/>
    </source>
</evidence>
<evidence type="ECO:0000256" key="4">
    <source>
        <dbReference type="ARBA" id="ARBA00018198"/>
    </source>
</evidence>
<dbReference type="GO" id="GO:0005737">
    <property type="term" value="C:cytoplasm"/>
    <property type="evidence" value="ECO:0007669"/>
    <property type="project" value="UniProtKB-UniRule"/>
</dbReference>
<comment type="cofactor">
    <cofactor evidence="11">
        <name>Mn(2+)</name>
        <dbReference type="ChEBI" id="CHEBI:29035"/>
    </cofactor>
</comment>
<dbReference type="InterPro" id="IPR013709">
    <property type="entry name" value="2-isopropylmalate_synth_dimer"/>
</dbReference>
<dbReference type="InterPro" id="IPR000891">
    <property type="entry name" value="PYR_CT"/>
</dbReference>
<keyword evidence="13" id="KW-0012">Acyltransferase</keyword>
<dbReference type="Gene3D" id="1.10.238.260">
    <property type="match status" value="1"/>
</dbReference>
<dbReference type="AlphaFoldDB" id="A0A9E2NKA7"/>
<evidence type="ECO:0000256" key="2">
    <source>
        <dbReference type="ARBA" id="ARBA00009396"/>
    </source>
</evidence>
<comment type="function">
    <text evidence="11">Catalyzes the condensation of the acetyl group of acetyl-CoA with 3-methyl-2-oxobutanoate (2-ketoisovalerate) to form 3-carboxy-3-hydroxy-4-methylpentanoate (2-isopropylmalate).</text>
</comment>
<feature type="binding site" evidence="11">
    <location>
        <position position="14"/>
    </location>
    <ligand>
        <name>Mn(2+)</name>
        <dbReference type="ChEBI" id="CHEBI:29035"/>
    </ligand>
</feature>
<evidence type="ECO:0000256" key="5">
    <source>
        <dbReference type="ARBA" id="ARBA00022430"/>
    </source>
</evidence>
<dbReference type="PANTHER" id="PTHR10277">
    <property type="entry name" value="HOMOCITRATE SYNTHASE-RELATED"/>
    <property type="match status" value="1"/>
</dbReference>
<dbReference type="PROSITE" id="PS00816">
    <property type="entry name" value="AIPM_HOMOCIT_SYNTH_2"/>
    <property type="match status" value="1"/>
</dbReference>
<keyword evidence="8 11" id="KW-0479">Metal-binding</keyword>
<dbReference type="PANTHER" id="PTHR10277:SF9">
    <property type="entry name" value="2-ISOPROPYLMALATE SYNTHASE 1, CHLOROPLASTIC-RELATED"/>
    <property type="match status" value="1"/>
</dbReference>
<keyword evidence="11" id="KW-0963">Cytoplasm</keyword>
<keyword evidence="9 11" id="KW-0464">Manganese</keyword>
<dbReference type="Gene3D" id="3.20.20.70">
    <property type="entry name" value="Aldolase class I"/>
    <property type="match status" value="1"/>
</dbReference>
<dbReference type="InterPro" id="IPR054691">
    <property type="entry name" value="LeuA/HCS_post-cat"/>
</dbReference>
<dbReference type="Pfam" id="PF08502">
    <property type="entry name" value="LeuA_dimer"/>
    <property type="match status" value="1"/>
</dbReference>
<proteinExistence type="inferred from homology"/>
<evidence type="ECO:0000256" key="9">
    <source>
        <dbReference type="ARBA" id="ARBA00023211"/>
    </source>
</evidence>
<dbReference type="InterPro" id="IPR005671">
    <property type="entry name" value="LeuA_bact_synth"/>
</dbReference>
<keyword evidence="7 11" id="KW-0808">Transferase</keyword>
<evidence type="ECO:0000256" key="8">
    <source>
        <dbReference type="ARBA" id="ARBA00022723"/>
    </source>
</evidence>
<feature type="binding site" evidence="11">
    <location>
        <position position="202"/>
    </location>
    <ligand>
        <name>Mn(2+)</name>
        <dbReference type="ChEBI" id="CHEBI:29035"/>
    </ligand>
</feature>
<dbReference type="InterPro" id="IPR036230">
    <property type="entry name" value="LeuA_allosteric_dom_sf"/>
</dbReference>
<dbReference type="EC" id="2.3.3.13" evidence="3 11"/>
<sequence length="509" mass="55814">MANFVRIFDTTLRDGEQSPGCSMNLKEKLEMANQLDKLGVDIMEAGFAIASPGDFASVKSIAKSIKNSSVASLARALTKDIDAAAEALKEAKFPRIHTFIATSDIHMAYKLKMTPDQVLQQAKEMVKYAKKYCSDIEFSAEDASRSNPEFLYKVFEAVIQAGATTINVPDTVGYTSPEEFVALIRGIKQNVPSIDKAIISVHCHNDLGLAVANSLAAIGAGAMQIECTVNGIGERAGNAALEEVVMNLNTRKDIYGVETRINTKEIYKTSKLLSSITGVRVQPNKAIVGENAFAHESGIHQHGMLANKETYEIMTPESIGLNENKLVLGKHSGRHAFEDKIVSMGYELDEDALTKAFEEFKVLADKKKEITDRDLEALVCRKVIQVPEYYKLDRFVINSGNTITTTSCMRLLTKTGHVLEEVVSSYDGPIDASYKAIDRLVGKKFILEDFVINAVTGGTDAQGEVNVKIKNKDRVYNGHGVSMDIVEASILAYISAINSMLYDQEENGR</sequence>
<dbReference type="SMART" id="SM00917">
    <property type="entry name" value="LeuA_dimer"/>
    <property type="match status" value="1"/>
</dbReference>
<evidence type="ECO:0000313" key="13">
    <source>
        <dbReference type="EMBL" id="MBU3803852.1"/>
    </source>
</evidence>
<dbReference type="HAMAP" id="MF_01025">
    <property type="entry name" value="LeuA_type1"/>
    <property type="match status" value="1"/>
</dbReference>
<dbReference type="InterPro" id="IPR013785">
    <property type="entry name" value="Aldolase_TIM"/>
</dbReference>
<evidence type="ECO:0000256" key="7">
    <source>
        <dbReference type="ARBA" id="ARBA00022679"/>
    </source>
</evidence>
<protein>
    <recommendedName>
        <fullName evidence="4 11">2-isopropylmalate synthase</fullName>
        <ecNumber evidence="3 11">2.3.3.13</ecNumber>
    </recommendedName>
    <alternativeName>
        <fullName evidence="11">Alpha-IPM synthase</fullName>
    </alternativeName>
    <alternativeName>
        <fullName evidence="11">Alpha-isopropylmalate synthase</fullName>
    </alternativeName>
</protein>
<feature type="region of interest" description="Regulatory domain" evidence="11">
    <location>
        <begin position="391"/>
        <end position="509"/>
    </location>
</feature>
<dbReference type="PROSITE" id="PS50991">
    <property type="entry name" value="PYR_CT"/>
    <property type="match status" value="1"/>
</dbReference>
<evidence type="ECO:0000259" key="12">
    <source>
        <dbReference type="PROSITE" id="PS50991"/>
    </source>
</evidence>
<keyword evidence="10 11" id="KW-0100">Branched-chain amino acid biosynthesis</keyword>